<evidence type="ECO:0000256" key="4">
    <source>
        <dbReference type="ARBA" id="ARBA00022795"/>
    </source>
</evidence>
<sequence length="219" mass="24567">MRHPMSERADIRVLLKADTELARAVQPAFKQARVVRARVFDDLERLGETLDELRESAARELAQARAEAESIREEARAEGLREATVETLERLSMARAEYDALLKRAEPDMVRLAFQIARRLIGEALEVAPQRVEAMVAQSLELVRGKRQLLLRVHPDDLQALRQAEERLSYVVGGASVHLQADEDVERGGCLIETESGQIDARLQTQLQVLQDALLEGGQ</sequence>
<keyword evidence="10" id="KW-1185">Reference proteome</keyword>
<dbReference type="EMBL" id="QHKO01000001">
    <property type="protein sequence ID" value="RAL24915.1"/>
    <property type="molecule type" value="Genomic_DNA"/>
</dbReference>
<dbReference type="GO" id="GO:0015031">
    <property type="term" value="P:protein transport"/>
    <property type="evidence" value="ECO:0007669"/>
    <property type="project" value="UniProtKB-KW"/>
</dbReference>
<organism evidence="9 10">
    <name type="scientific">Lujinxingia litoralis</name>
    <dbReference type="NCBI Taxonomy" id="2211119"/>
    <lineage>
        <taxon>Bacteria</taxon>
        <taxon>Deltaproteobacteria</taxon>
        <taxon>Bradymonadales</taxon>
        <taxon>Lujinxingiaceae</taxon>
        <taxon>Lujinxingia</taxon>
    </lineage>
</organism>
<dbReference type="GO" id="GO:0044781">
    <property type="term" value="P:bacterial-type flagellum organization"/>
    <property type="evidence" value="ECO:0007669"/>
    <property type="project" value="UniProtKB-KW"/>
</dbReference>
<evidence type="ECO:0000313" key="10">
    <source>
        <dbReference type="Proteomes" id="UP000249169"/>
    </source>
</evidence>
<dbReference type="AlphaFoldDB" id="A0A328C8Y1"/>
<evidence type="ECO:0000259" key="8">
    <source>
        <dbReference type="Pfam" id="PF02108"/>
    </source>
</evidence>
<keyword evidence="7" id="KW-0175">Coiled coil</keyword>
<dbReference type="Pfam" id="PF02108">
    <property type="entry name" value="FliH"/>
    <property type="match status" value="1"/>
</dbReference>
<evidence type="ECO:0000256" key="7">
    <source>
        <dbReference type="SAM" id="Coils"/>
    </source>
</evidence>
<feature type="domain" description="Flagellar assembly protein FliH/Type III secretion system HrpE" evidence="8">
    <location>
        <begin position="95"/>
        <end position="208"/>
    </location>
</feature>
<dbReference type="InterPro" id="IPR018035">
    <property type="entry name" value="Flagellar_FliH/T3SS_HrpE"/>
</dbReference>
<dbReference type="PANTHER" id="PTHR34982:SF1">
    <property type="entry name" value="FLAGELLAR ASSEMBLY PROTEIN FLIH"/>
    <property type="match status" value="1"/>
</dbReference>
<evidence type="ECO:0000256" key="3">
    <source>
        <dbReference type="ARBA" id="ARBA00022448"/>
    </source>
</evidence>
<proteinExistence type="inferred from homology"/>
<evidence type="ECO:0000313" key="9">
    <source>
        <dbReference type="EMBL" id="RAL24915.1"/>
    </source>
</evidence>
<evidence type="ECO:0000256" key="5">
    <source>
        <dbReference type="ARBA" id="ARBA00022927"/>
    </source>
</evidence>
<evidence type="ECO:0000256" key="2">
    <source>
        <dbReference type="ARBA" id="ARBA00006602"/>
    </source>
</evidence>
<comment type="similarity">
    <text evidence="2">Belongs to the FliH family.</text>
</comment>
<keyword evidence="4" id="KW-1005">Bacterial flagellum biogenesis</keyword>
<gene>
    <name evidence="9" type="ORF">DL240_01520</name>
</gene>
<dbReference type="GO" id="GO:0005829">
    <property type="term" value="C:cytosol"/>
    <property type="evidence" value="ECO:0007669"/>
    <property type="project" value="TreeGrafter"/>
</dbReference>
<name>A0A328C8Y1_9DELT</name>
<keyword evidence="3" id="KW-0813">Transport</keyword>
<accession>A0A328C8Y1</accession>
<comment type="function">
    <text evidence="1">Needed for flagellar regrowth and assembly.</text>
</comment>
<keyword evidence="6" id="KW-1006">Bacterial flagellum protein export</keyword>
<comment type="caution">
    <text evidence="9">The sequence shown here is derived from an EMBL/GenBank/DDBJ whole genome shotgun (WGS) entry which is preliminary data.</text>
</comment>
<keyword evidence="5" id="KW-0653">Protein transport</keyword>
<dbReference type="InterPro" id="IPR051472">
    <property type="entry name" value="T3SS_Stator/FliH"/>
</dbReference>
<dbReference type="PANTHER" id="PTHR34982">
    <property type="entry name" value="YOP PROTEINS TRANSLOCATION PROTEIN L"/>
    <property type="match status" value="1"/>
</dbReference>
<feature type="coiled-coil region" evidence="7">
    <location>
        <begin position="43"/>
        <end position="78"/>
    </location>
</feature>
<reference evidence="9 10" key="1">
    <citation type="submission" date="2018-05" db="EMBL/GenBank/DDBJ databases">
        <title>Lujinxingia marina gen. nov. sp. nov., a new facultative anaerobic member of the class Deltaproteobacteria, and proposal of Lujinxingaceae fam. nov.</title>
        <authorList>
            <person name="Li C.-M."/>
        </authorList>
    </citation>
    <scope>NUCLEOTIDE SEQUENCE [LARGE SCALE GENOMIC DNA]</scope>
    <source>
        <strain evidence="9 10">B210</strain>
    </source>
</reference>
<protein>
    <recommendedName>
        <fullName evidence="8">Flagellar assembly protein FliH/Type III secretion system HrpE domain-containing protein</fullName>
    </recommendedName>
</protein>
<dbReference type="Proteomes" id="UP000249169">
    <property type="component" value="Unassembled WGS sequence"/>
</dbReference>
<evidence type="ECO:0000256" key="6">
    <source>
        <dbReference type="ARBA" id="ARBA00023225"/>
    </source>
</evidence>
<evidence type="ECO:0000256" key="1">
    <source>
        <dbReference type="ARBA" id="ARBA00003041"/>
    </source>
</evidence>